<dbReference type="GO" id="GO:0000155">
    <property type="term" value="F:phosphorelay sensor kinase activity"/>
    <property type="evidence" value="ECO:0007669"/>
    <property type="project" value="InterPro"/>
</dbReference>
<reference evidence="3 4" key="1">
    <citation type="submission" date="2014-09" db="EMBL/GenBank/DDBJ databases">
        <title>Draft Genome Sequence of Draconibacterium sp. JN14CK-3.</title>
        <authorList>
            <person name="Dong C."/>
            <person name="Lai Q."/>
            <person name="Shao Z."/>
        </authorList>
    </citation>
    <scope>NUCLEOTIDE SEQUENCE [LARGE SCALE GENOMIC DNA]</scope>
    <source>
        <strain evidence="3 4">JN14CK-3</strain>
    </source>
</reference>
<proteinExistence type="predicted"/>
<evidence type="ECO:0000256" key="1">
    <source>
        <dbReference type="SAM" id="Phobius"/>
    </source>
</evidence>
<dbReference type="InterPro" id="IPR010559">
    <property type="entry name" value="Sig_transdc_His_kin_internal"/>
</dbReference>
<feature type="transmembrane region" description="Helical" evidence="1">
    <location>
        <begin position="41"/>
        <end position="65"/>
    </location>
</feature>
<dbReference type="Pfam" id="PF06580">
    <property type="entry name" value="His_kinase"/>
    <property type="match status" value="1"/>
</dbReference>
<gene>
    <name evidence="3" type="ORF">LH29_14430</name>
</gene>
<dbReference type="Proteomes" id="UP000032544">
    <property type="component" value="Unassembled WGS sequence"/>
</dbReference>
<dbReference type="AlphaFoldDB" id="A0A0D8J944"/>
<dbReference type="PANTHER" id="PTHR34220">
    <property type="entry name" value="SENSOR HISTIDINE KINASE YPDA"/>
    <property type="match status" value="1"/>
</dbReference>
<evidence type="ECO:0000313" key="4">
    <source>
        <dbReference type="Proteomes" id="UP000032544"/>
    </source>
</evidence>
<dbReference type="InterPro" id="IPR050640">
    <property type="entry name" value="Bact_2-comp_sensor_kinase"/>
</dbReference>
<feature type="domain" description="Signal transduction histidine kinase internal region" evidence="2">
    <location>
        <begin position="162"/>
        <end position="241"/>
    </location>
</feature>
<dbReference type="EMBL" id="JRHC01000003">
    <property type="protein sequence ID" value="KJF43422.1"/>
    <property type="molecule type" value="Genomic_DNA"/>
</dbReference>
<dbReference type="RefSeq" id="WP_045030733.1">
    <property type="nucleotide sequence ID" value="NZ_JRHC01000003.1"/>
</dbReference>
<keyword evidence="1" id="KW-0812">Transmembrane</keyword>
<keyword evidence="1" id="KW-1133">Transmembrane helix</keyword>
<comment type="caution">
    <text evidence="3">The sequence shown here is derived from an EMBL/GenBank/DDBJ whole genome shotgun (WGS) entry which is preliminary data.</text>
</comment>
<name>A0A0D8J944_9BACT</name>
<dbReference type="STRING" id="1544798.LH29_14430"/>
<feature type="transmembrane region" description="Helical" evidence="1">
    <location>
        <begin position="18"/>
        <end position="35"/>
    </location>
</feature>
<sequence length="363" mass="41947">MNKLMYNNNVLYRGTRHLLFFVVTVVLFTGILFVQTENGSLVRVFSITLGNAFFFFGYAYITIFLLIPELLLKAKPFWFIVVFLLVGIGLSALKLLFSDYIFYASIAPENISGNGAFNLRLIVMNTKDMTFIVALFCIAKYVKDYILTENLRKKLERQHRKAQTTLLQSQFDPHFMFNTINNLYALSLLNPGKTNEVISRMKIVLTYIINESLKEFVTLKDEVELVENYLQLEKLRYGKRLKVSYNTEGDLSAAQIPPMVLFLLVENSFKHGSSLDAGTPWITIFVQATDEKIMIETENSKPEGLQKKTKEIERGSGYSGLKRRLNIIYDGQGYNLKVKDMGDRFRVRLELKNTHEDRHITYR</sequence>
<evidence type="ECO:0000313" key="3">
    <source>
        <dbReference type="EMBL" id="KJF43422.1"/>
    </source>
</evidence>
<dbReference type="OrthoDB" id="9792992at2"/>
<feature type="transmembrane region" description="Helical" evidence="1">
    <location>
        <begin position="117"/>
        <end position="142"/>
    </location>
</feature>
<dbReference type="GO" id="GO:0016020">
    <property type="term" value="C:membrane"/>
    <property type="evidence" value="ECO:0007669"/>
    <property type="project" value="InterPro"/>
</dbReference>
<accession>A0A0D8J944</accession>
<keyword evidence="4" id="KW-1185">Reference proteome</keyword>
<feature type="transmembrane region" description="Helical" evidence="1">
    <location>
        <begin position="77"/>
        <end position="97"/>
    </location>
</feature>
<organism evidence="3 4">
    <name type="scientific">Draconibacterium sediminis</name>
    <dbReference type="NCBI Taxonomy" id="1544798"/>
    <lineage>
        <taxon>Bacteria</taxon>
        <taxon>Pseudomonadati</taxon>
        <taxon>Bacteroidota</taxon>
        <taxon>Bacteroidia</taxon>
        <taxon>Marinilabiliales</taxon>
        <taxon>Prolixibacteraceae</taxon>
        <taxon>Draconibacterium</taxon>
    </lineage>
</organism>
<protein>
    <recommendedName>
        <fullName evidence="2">Signal transduction histidine kinase internal region domain-containing protein</fullName>
    </recommendedName>
</protein>
<keyword evidence="1" id="KW-0472">Membrane</keyword>
<evidence type="ECO:0000259" key="2">
    <source>
        <dbReference type="Pfam" id="PF06580"/>
    </source>
</evidence>
<dbReference type="PANTHER" id="PTHR34220:SF7">
    <property type="entry name" value="SENSOR HISTIDINE KINASE YPDA"/>
    <property type="match status" value="1"/>
</dbReference>